<proteinExistence type="predicted"/>
<accession>A0A6J5L6R0</accession>
<protein>
    <submittedName>
        <fullName evidence="2">Uncharacterized protein</fullName>
    </submittedName>
</protein>
<feature type="region of interest" description="Disordered" evidence="1">
    <location>
        <begin position="36"/>
        <end position="55"/>
    </location>
</feature>
<evidence type="ECO:0000256" key="1">
    <source>
        <dbReference type="SAM" id="MobiDB-lite"/>
    </source>
</evidence>
<name>A0A6J5L6R0_9CAUD</name>
<gene>
    <name evidence="2" type="ORF">UFOVP115_120</name>
</gene>
<organism evidence="2">
    <name type="scientific">uncultured Caudovirales phage</name>
    <dbReference type="NCBI Taxonomy" id="2100421"/>
    <lineage>
        <taxon>Viruses</taxon>
        <taxon>Duplodnaviria</taxon>
        <taxon>Heunggongvirae</taxon>
        <taxon>Uroviricota</taxon>
        <taxon>Caudoviricetes</taxon>
        <taxon>Peduoviridae</taxon>
        <taxon>Maltschvirus</taxon>
        <taxon>Maltschvirus maltsch</taxon>
    </lineage>
</organism>
<dbReference type="EMBL" id="LR796236">
    <property type="protein sequence ID" value="CAB4129785.1"/>
    <property type="molecule type" value="Genomic_DNA"/>
</dbReference>
<evidence type="ECO:0000313" key="2">
    <source>
        <dbReference type="EMBL" id="CAB4129785.1"/>
    </source>
</evidence>
<reference evidence="2" key="1">
    <citation type="submission" date="2020-04" db="EMBL/GenBank/DDBJ databases">
        <authorList>
            <person name="Chiriac C."/>
            <person name="Salcher M."/>
            <person name="Ghai R."/>
            <person name="Kavagutti S V."/>
        </authorList>
    </citation>
    <scope>NUCLEOTIDE SEQUENCE</scope>
</reference>
<sequence length="86" mass="9987">MRISKHQAFQGHPTPKHVYYTGEDLPLDYSILEEPGVAEEESSEGEWSNHVEAVSEPDYEPEKRYRCKNCSQVLLEHQLITHDCDE</sequence>